<name>A0ABP8XL43_9MICO</name>
<comment type="caution">
    <text evidence="3">The sequence shown here is derived from an EMBL/GenBank/DDBJ whole genome shotgun (WGS) entry which is preliminary data.</text>
</comment>
<sequence length="254" mass="24356">MPSKSIVTAACGIAAATGIVIAAASLANASASPSTAAGYTLGYGQQGTAPQGERGPGGGGDHTPVTGSELTKVTAAVKAKDSAVTVTSARKDADGSYDVFGTKAGARVRVEVSKDLKTVTVDTGGPGGGRGHGGGMGGPGGDHTPVTGSELTKVTAAVKAKDSAVTVTSVRKDADGSYDVLGTKAGAPVMLDVSKDLKTITARTGGPDGHGGPGGHGPDGERPGAQPGTQSGAPSGTGTNAPTGTATGTSYRTV</sequence>
<dbReference type="RefSeq" id="WP_345500683.1">
    <property type="nucleotide sequence ID" value="NZ_BAABLO010000001.1"/>
</dbReference>
<keyword evidence="4" id="KW-1185">Reference proteome</keyword>
<feature type="region of interest" description="Disordered" evidence="1">
    <location>
        <begin position="42"/>
        <end position="67"/>
    </location>
</feature>
<feature type="region of interest" description="Disordered" evidence="1">
    <location>
        <begin position="200"/>
        <end position="254"/>
    </location>
</feature>
<gene>
    <name evidence="3" type="ORF">GCM10025782_03140</name>
</gene>
<reference evidence="4" key="1">
    <citation type="journal article" date="2019" name="Int. J. Syst. Evol. Microbiol.">
        <title>The Global Catalogue of Microorganisms (GCM) 10K type strain sequencing project: providing services to taxonomists for standard genome sequencing and annotation.</title>
        <authorList>
            <consortium name="The Broad Institute Genomics Platform"/>
            <consortium name="The Broad Institute Genome Sequencing Center for Infectious Disease"/>
            <person name="Wu L."/>
            <person name="Ma J."/>
        </authorList>
    </citation>
    <scope>NUCLEOTIDE SEQUENCE [LARGE SCALE GENOMIC DNA]</scope>
    <source>
        <strain evidence="4">JCM 18961</strain>
    </source>
</reference>
<organism evidence="3 4">
    <name type="scientific">Pedococcus ginsenosidimutans</name>
    <dbReference type="NCBI Taxonomy" id="490570"/>
    <lineage>
        <taxon>Bacteria</taxon>
        <taxon>Bacillati</taxon>
        <taxon>Actinomycetota</taxon>
        <taxon>Actinomycetes</taxon>
        <taxon>Micrococcales</taxon>
        <taxon>Intrasporangiaceae</taxon>
        <taxon>Pedococcus</taxon>
    </lineage>
</organism>
<evidence type="ECO:0000256" key="2">
    <source>
        <dbReference type="SAM" id="SignalP"/>
    </source>
</evidence>
<evidence type="ECO:0000313" key="4">
    <source>
        <dbReference type="Proteomes" id="UP001500556"/>
    </source>
</evidence>
<accession>A0ABP8XL43</accession>
<evidence type="ECO:0000256" key="1">
    <source>
        <dbReference type="SAM" id="MobiDB-lite"/>
    </source>
</evidence>
<feature type="signal peptide" evidence="2">
    <location>
        <begin position="1"/>
        <end position="36"/>
    </location>
</feature>
<proteinExistence type="predicted"/>
<protein>
    <recommendedName>
        <fullName evidence="5">DUF5666 domain-containing protein</fullName>
    </recommendedName>
</protein>
<feature type="compositionally biased region" description="Gly residues" evidence="1">
    <location>
        <begin position="206"/>
        <end position="217"/>
    </location>
</feature>
<feature type="compositionally biased region" description="Gly residues" evidence="1">
    <location>
        <begin position="124"/>
        <end position="141"/>
    </location>
</feature>
<evidence type="ECO:0008006" key="5">
    <source>
        <dbReference type="Google" id="ProtNLM"/>
    </source>
</evidence>
<feature type="compositionally biased region" description="Low complexity" evidence="1">
    <location>
        <begin position="232"/>
        <end position="254"/>
    </location>
</feature>
<feature type="region of interest" description="Disordered" evidence="1">
    <location>
        <begin position="119"/>
        <end position="148"/>
    </location>
</feature>
<dbReference type="Proteomes" id="UP001500556">
    <property type="component" value="Unassembled WGS sequence"/>
</dbReference>
<feature type="chain" id="PRO_5046218223" description="DUF5666 domain-containing protein" evidence="2">
    <location>
        <begin position="37"/>
        <end position="254"/>
    </location>
</feature>
<keyword evidence="2" id="KW-0732">Signal</keyword>
<evidence type="ECO:0000313" key="3">
    <source>
        <dbReference type="EMBL" id="GAA4710483.1"/>
    </source>
</evidence>
<dbReference type="EMBL" id="BAABLO010000001">
    <property type="protein sequence ID" value="GAA4710483.1"/>
    <property type="molecule type" value="Genomic_DNA"/>
</dbReference>